<feature type="region of interest" description="Disordered" evidence="1">
    <location>
        <begin position="39"/>
        <end position="60"/>
    </location>
</feature>
<feature type="domain" description="PA14" evidence="3">
    <location>
        <begin position="44"/>
        <end position="199"/>
    </location>
</feature>
<dbReference type="InterPro" id="IPR018871">
    <property type="entry name" value="GLEYA_adhesin_domain"/>
</dbReference>
<evidence type="ECO:0000259" key="3">
    <source>
        <dbReference type="PROSITE" id="PS51820"/>
    </source>
</evidence>
<dbReference type="AlphaFoldDB" id="A0A9P8SPA1"/>
<evidence type="ECO:0000313" key="4">
    <source>
        <dbReference type="EMBL" id="KAH0968720.1"/>
    </source>
</evidence>
<evidence type="ECO:0000256" key="2">
    <source>
        <dbReference type="SAM" id="SignalP"/>
    </source>
</evidence>
<dbReference type="Proteomes" id="UP000824596">
    <property type="component" value="Unassembled WGS sequence"/>
</dbReference>
<dbReference type="OrthoDB" id="4792629at2759"/>
<gene>
    <name evidence="4" type="ORF">HRG_01362</name>
</gene>
<feature type="chain" id="PRO_5040401973" evidence="2">
    <location>
        <begin position="19"/>
        <end position="201"/>
    </location>
</feature>
<feature type="signal peptide" evidence="2">
    <location>
        <begin position="1"/>
        <end position="18"/>
    </location>
</feature>
<dbReference type="PROSITE" id="PS51820">
    <property type="entry name" value="PA14"/>
    <property type="match status" value="1"/>
</dbReference>
<dbReference type="EMBL" id="JAIZPD010000001">
    <property type="protein sequence ID" value="KAH0968720.1"/>
    <property type="molecule type" value="Genomic_DNA"/>
</dbReference>
<evidence type="ECO:0000256" key="1">
    <source>
        <dbReference type="SAM" id="MobiDB-lite"/>
    </source>
</evidence>
<organism evidence="4 5">
    <name type="scientific">Hirsutella rhossiliensis</name>
    <dbReference type="NCBI Taxonomy" id="111463"/>
    <lineage>
        <taxon>Eukaryota</taxon>
        <taxon>Fungi</taxon>
        <taxon>Dikarya</taxon>
        <taxon>Ascomycota</taxon>
        <taxon>Pezizomycotina</taxon>
        <taxon>Sordariomycetes</taxon>
        <taxon>Hypocreomycetidae</taxon>
        <taxon>Hypocreales</taxon>
        <taxon>Ophiocordycipitaceae</taxon>
        <taxon>Hirsutella</taxon>
    </lineage>
</organism>
<dbReference type="InterPro" id="IPR037524">
    <property type="entry name" value="PA14/GLEYA"/>
</dbReference>
<sequence>MKIEALAVVLAFVAGTIASPDNMNANTITTESVSVEQLGAMSEPDGEDPSYRPDHGPNPPNLPKVDLPLFPYWPGWTRNTNGGIVVDANNFTLVYCGFYRPPVTGSYTLCSSADNENDIFFGHDNAFSCVTGKPDPNAKPLVQSLGGDFVNPTQCTNVNLVGGRYYPIRSVMGNWGGPSALTLTIQEPGGRRANHFPGRCW</sequence>
<evidence type="ECO:0000313" key="5">
    <source>
        <dbReference type="Proteomes" id="UP000824596"/>
    </source>
</evidence>
<keyword evidence="2" id="KW-0732">Signal</keyword>
<dbReference type="Pfam" id="PF10528">
    <property type="entry name" value="GLEYA"/>
    <property type="match status" value="1"/>
</dbReference>
<keyword evidence="5" id="KW-1185">Reference proteome</keyword>
<reference evidence="4" key="1">
    <citation type="submission" date="2021-09" db="EMBL/GenBank/DDBJ databases">
        <title>A high-quality genome of the endoparasitic fungus Hirsutella rhossiliensis with a comparison of Hirsutella genomes reveals transposable elements contributing to genome size variation.</title>
        <authorList>
            <person name="Lin R."/>
            <person name="Jiao Y."/>
            <person name="Sun X."/>
            <person name="Ling J."/>
            <person name="Xie B."/>
            <person name="Cheng X."/>
        </authorList>
    </citation>
    <scope>NUCLEOTIDE SEQUENCE</scope>
    <source>
        <strain evidence="4">HR02</strain>
    </source>
</reference>
<protein>
    <submittedName>
        <fullName evidence="4">GLEYA domain-containing protein</fullName>
    </submittedName>
</protein>
<dbReference type="Gene3D" id="2.60.120.1560">
    <property type="match status" value="1"/>
</dbReference>
<name>A0A9P8SPA1_9HYPO</name>
<dbReference type="RefSeq" id="XP_044726233.1">
    <property type="nucleotide sequence ID" value="XM_044859833.1"/>
</dbReference>
<accession>A0A9P8SPA1</accession>
<dbReference type="GeneID" id="68350491"/>
<proteinExistence type="predicted"/>
<comment type="caution">
    <text evidence="4">The sequence shown here is derived from an EMBL/GenBank/DDBJ whole genome shotgun (WGS) entry which is preliminary data.</text>
</comment>